<evidence type="ECO:0000313" key="3">
    <source>
        <dbReference type="EMBL" id="RPA60149.1"/>
    </source>
</evidence>
<dbReference type="Proteomes" id="UP000273977">
    <property type="component" value="Unassembled WGS sequence"/>
</dbReference>
<comment type="caution">
    <text evidence="3">The sequence shown here is derived from an EMBL/GenBank/DDBJ whole genome shotgun (WGS) entry which is preliminary data.</text>
</comment>
<organism evidence="3 4">
    <name type="scientific">Aerococcus agrisoli</name>
    <dbReference type="NCBI Taxonomy" id="2487350"/>
    <lineage>
        <taxon>Bacteria</taxon>
        <taxon>Bacillati</taxon>
        <taxon>Bacillota</taxon>
        <taxon>Bacilli</taxon>
        <taxon>Lactobacillales</taxon>
        <taxon>Aerococcaceae</taxon>
        <taxon>Aerococcus</taxon>
    </lineage>
</organism>
<feature type="compositionally biased region" description="Low complexity" evidence="1">
    <location>
        <begin position="90"/>
        <end position="108"/>
    </location>
</feature>
<protein>
    <submittedName>
        <fullName evidence="3">Uncharacterized protein</fullName>
    </submittedName>
</protein>
<dbReference type="RefSeq" id="WP_123780320.1">
    <property type="nucleotide sequence ID" value="NZ_RKMG01000017.1"/>
</dbReference>
<name>A0A3N4GBJ3_9LACT</name>
<dbReference type="EMBL" id="RKMG01000017">
    <property type="protein sequence ID" value="RPA60149.1"/>
    <property type="molecule type" value="Genomic_DNA"/>
</dbReference>
<proteinExistence type="predicted"/>
<keyword evidence="4" id="KW-1185">Reference proteome</keyword>
<dbReference type="AlphaFoldDB" id="A0A3N4GBJ3"/>
<feature type="region of interest" description="Disordered" evidence="1">
    <location>
        <begin position="31"/>
        <end position="112"/>
    </location>
</feature>
<feature type="signal peptide" evidence="2">
    <location>
        <begin position="1"/>
        <end position="25"/>
    </location>
</feature>
<gene>
    <name evidence="3" type="ORF">EF384_06220</name>
</gene>
<dbReference type="PROSITE" id="PS51257">
    <property type="entry name" value="PROKAR_LIPOPROTEIN"/>
    <property type="match status" value="1"/>
</dbReference>
<feature type="compositionally biased region" description="Low complexity" evidence="1">
    <location>
        <begin position="31"/>
        <end position="76"/>
    </location>
</feature>
<reference evidence="3 4" key="1">
    <citation type="submission" date="2018-11" db="EMBL/GenBank/DDBJ databases">
        <title>Aerococcus sp. SJQ22, whole genome shotgun sequence.</title>
        <authorList>
            <person name="Sun L."/>
            <person name="Gao X."/>
            <person name="Chen W."/>
            <person name="Huang K."/>
        </authorList>
    </citation>
    <scope>NUCLEOTIDE SEQUENCE [LARGE SCALE GENOMIC DNA]</scope>
    <source>
        <strain evidence="3 4">SJQ22</strain>
    </source>
</reference>
<evidence type="ECO:0000256" key="1">
    <source>
        <dbReference type="SAM" id="MobiDB-lite"/>
    </source>
</evidence>
<evidence type="ECO:0000256" key="2">
    <source>
        <dbReference type="SAM" id="SignalP"/>
    </source>
</evidence>
<feature type="chain" id="PRO_5039081342" evidence="2">
    <location>
        <begin position="26"/>
        <end position="242"/>
    </location>
</feature>
<feature type="compositionally biased region" description="Acidic residues" evidence="1">
    <location>
        <begin position="77"/>
        <end position="89"/>
    </location>
</feature>
<sequence>MKKVYSFIGVSILALSLAACDSVNSSVGMYADSPASSSSEEVVESSSSSASLNVVDASSDSDDASTSSTDGAVASETADDESVESDSSVEGDVSSSDSVASEAADAPELSAEEIESSIVAAQPVTEVAPSQAVPSSEVEGQVADDGQASAGAYDNTRAREILAEAAPLIATDSENAFQSDEYFFMPTLINEDLAQIDVYRQSPDGQGHANLITVYRYDAYSGILMSMDMATGNWENAGSLAE</sequence>
<accession>A0A3N4GBJ3</accession>
<evidence type="ECO:0000313" key="4">
    <source>
        <dbReference type="Proteomes" id="UP000273977"/>
    </source>
</evidence>
<dbReference type="OrthoDB" id="2136712at2"/>
<keyword evidence="2" id="KW-0732">Signal</keyword>